<dbReference type="Pfam" id="PF07724">
    <property type="entry name" value="AAA_2"/>
    <property type="match status" value="1"/>
</dbReference>
<dbReference type="PROSITE" id="PS00870">
    <property type="entry name" value="CLPAB_1"/>
    <property type="match status" value="1"/>
</dbReference>
<dbReference type="Pfam" id="PF17871">
    <property type="entry name" value="AAA_lid_9"/>
    <property type="match status" value="1"/>
</dbReference>
<dbReference type="PANTHER" id="PTHR11638:SF182">
    <property type="entry name" value="CLP ATPASE"/>
    <property type="match status" value="1"/>
</dbReference>
<reference evidence="10 11" key="1">
    <citation type="submission" date="2014-04" db="EMBL/GenBank/DDBJ databases">
        <title>Marinobacterium kochiensis sp. nov., isolated from sediment sample collected from Kochi backwaters in Kerala, India.</title>
        <authorList>
            <person name="Singh A."/>
            <person name="Pinnaka A.K."/>
        </authorList>
    </citation>
    <scope>NUCLEOTIDE SEQUENCE [LARGE SCALE GENOMIC DNA]</scope>
    <source>
        <strain evidence="10 11">AK27</strain>
    </source>
</reference>
<dbReference type="GO" id="GO:0005737">
    <property type="term" value="C:cytoplasm"/>
    <property type="evidence" value="ECO:0007669"/>
    <property type="project" value="TreeGrafter"/>
</dbReference>
<dbReference type="Pfam" id="PF02861">
    <property type="entry name" value="Clp_N"/>
    <property type="match status" value="1"/>
</dbReference>
<dbReference type="GO" id="GO:0016887">
    <property type="term" value="F:ATP hydrolysis activity"/>
    <property type="evidence" value="ECO:0007669"/>
    <property type="project" value="InterPro"/>
</dbReference>
<dbReference type="CDD" id="cd00009">
    <property type="entry name" value="AAA"/>
    <property type="match status" value="1"/>
</dbReference>
<dbReference type="InterPro" id="IPR050130">
    <property type="entry name" value="ClpA_ClpB"/>
</dbReference>
<dbReference type="PANTHER" id="PTHR11638">
    <property type="entry name" value="ATP-DEPENDENT CLP PROTEASE"/>
    <property type="match status" value="1"/>
</dbReference>
<dbReference type="SMART" id="SM00382">
    <property type="entry name" value="AAA"/>
    <property type="match status" value="2"/>
</dbReference>
<dbReference type="CDD" id="cd19499">
    <property type="entry name" value="RecA-like_ClpB_Hsp104-like"/>
    <property type="match status" value="1"/>
</dbReference>
<evidence type="ECO:0000313" key="10">
    <source>
        <dbReference type="EMBL" id="KEA65267.1"/>
    </source>
</evidence>
<dbReference type="InterPro" id="IPR019489">
    <property type="entry name" value="Clp_ATPase_C"/>
</dbReference>
<evidence type="ECO:0000256" key="5">
    <source>
        <dbReference type="ARBA" id="ARBA00023186"/>
    </source>
</evidence>
<dbReference type="InterPro" id="IPR003959">
    <property type="entry name" value="ATPase_AAA_core"/>
</dbReference>
<dbReference type="InterPro" id="IPR041546">
    <property type="entry name" value="ClpA/ClpB_AAA_lid"/>
</dbReference>
<proteinExistence type="inferred from homology"/>
<accession>A0A081G3B2</accession>
<dbReference type="Gene3D" id="1.10.8.60">
    <property type="match status" value="1"/>
</dbReference>
<dbReference type="PRINTS" id="PR00300">
    <property type="entry name" value="CLPPROTEASEA"/>
</dbReference>
<dbReference type="Pfam" id="PF10431">
    <property type="entry name" value="ClpB_D2-small"/>
    <property type="match status" value="1"/>
</dbReference>
<comment type="similarity">
    <text evidence="1 7">Belongs to the ClpA/ClpB family.</text>
</comment>
<evidence type="ECO:0000256" key="8">
    <source>
        <dbReference type="SAM" id="Coils"/>
    </source>
</evidence>
<dbReference type="SMART" id="SM01086">
    <property type="entry name" value="ClpB_D2-small"/>
    <property type="match status" value="1"/>
</dbReference>
<dbReference type="InterPro" id="IPR027417">
    <property type="entry name" value="P-loop_NTPase"/>
</dbReference>
<dbReference type="InterPro" id="IPR001270">
    <property type="entry name" value="ClpA/B"/>
</dbReference>
<organism evidence="10 11">
    <name type="scientific">Marinobacterium lacunae</name>
    <dbReference type="NCBI Taxonomy" id="1232683"/>
    <lineage>
        <taxon>Bacteria</taxon>
        <taxon>Pseudomonadati</taxon>
        <taxon>Pseudomonadota</taxon>
        <taxon>Gammaproteobacteria</taxon>
        <taxon>Oceanospirillales</taxon>
        <taxon>Oceanospirillaceae</taxon>
        <taxon>Marinobacterium</taxon>
    </lineage>
</organism>
<dbReference type="InterPro" id="IPR036628">
    <property type="entry name" value="Clp_N_dom_sf"/>
</dbReference>
<feature type="domain" description="Clp R" evidence="9">
    <location>
        <begin position="10"/>
        <end position="168"/>
    </location>
</feature>
<dbReference type="PROSITE" id="PS00871">
    <property type="entry name" value="CLPAB_2"/>
    <property type="match status" value="1"/>
</dbReference>
<evidence type="ECO:0000256" key="7">
    <source>
        <dbReference type="RuleBase" id="RU004432"/>
    </source>
</evidence>
<evidence type="ECO:0000256" key="2">
    <source>
        <dbReference type="ARBA" id="ARBA00022737"/>
    </source>
</evidence>
<evidence type="ECO:0000259" key="9">
    <source>
        <dbReference type="PROSITE" id="PS51903"/>
    </source>
</evidence>
<evidence type="ECO:0000256" key="6">
    <source>
        <dbReference type="PROSITE-ProRule" id="PRU01251"/>
    </source>
</evidence>
<name>A0A081G3B2_9GAMM</name>
<dbReference type="PROSITE" id="PS51903">
    <property type="entry name" value="CLP_R"/>
    <property type="match status" value="1"/>
</dbReference>
<feature type="coiled-coil region" evidence="8">
    <location>
        <begin position="496"/>
        <end position="527"/>
    </location>
</feature>
<keyword evidence="4 7" id="KW-0067">ATP-binding</keyword>
<evidence type="ECO:0000256" key="3">
    <source>
        <dbReference type="ARBA" id="ARBA00022741"/>
    </source>
</evidence>
<dbReference type="InterPro" id="IPR028299">
    <property type="entry name" value="ClpA/B_CS2"/>
</dbReference>
<protein>
    <submittedName>
        <fullName evidence="10">ClpB protein</fullName>
    </submittedName>
</protein>
<dbReference type="STRING" id="1232683.ADIMK_0224"/>
<dbReference type="eggNOG" id="COG0542">
    <property type="taxonomic scope" value="Bacteria"/>
</dbReference>
<dbReference type="PATRIC" id="fig|1232683.4.peg.219"/>
<dbReference type="GO" id="GO:0005524">
    <property type="term" value="F:ATP binding"/>
    <property type="evidence" value="ECO:0007669"/>
    <property type="project" value="UniProtKB-KW"/>
</dbReference>
<keyword evidence="5 7" id="KW-0143">Chaperone</keyword>
<dbReference type="Proteomes" id="UP000028252">
    <property type="component" value="Unassembled WGS sequence"/>
</dbReference>
<dbReference type="Gene3D" id="3.40.50.300">
    <property type="entry name" value="P-loop containing nucleotide triphosphate hydrolases"/>
    <property type="match status" value="3"/>
</dbReference>
<sequence>MIRIELTTLIGKLNAVTRLAMEEAASLCIARQNSEVTFMHLLSCLLDNPLSDVRMLLKSGSIGNEVVRLTVGEALPRDESLDTCPAFSPMLVELMQDAWLLSSTELAQEELRSGALLVAALMHPERYLPTALHDQLASLNRETLRREFSALTASSSESVTSIVESRSVQRDQAQSALQKFTSNFTELARQGKLDPVLCRDDEIGLMIDILCRRRKNNPIVVGDAGVGKSAVVEGLALRIHGNSVPDSLKGVELLSLDLGLLQAGASVKGEFEKRLKAIIEEIKQSPTPIILFIDEAHTLIGAGNQEGGGDAANLLKPALARGELRTVGATTWKEYKKYFEKDPALTRRFQLVKLEEPSVEQAINILRGLHSVYESAHGVLIQDGALRAAAYLSARYLPGRQLPDKAIDVLDTACARIAINLSSTPKRLVELDSIRIRQERETELLRRQQKLGQPIDESRLGLLIEEQDRIAMEYTELQEQWQRQQNDVAQVIELRRQVLESDNEQAMGELQQSLRNAEQAMEGLCREQRMIYPHVDEDQVAEVIADWTGVPVSRMSEDELYKITHLPRLLAQSLKGQDAAIARLHTNLLTARADLRRAGRPKGAFLLVGPSGVGKTETVVQIAEQLYGGRQFLTTINMSEYQEKHTVSRLIGSPPGYVGYGEGGLLTEAIRKMPYSVVLLDEVEKAHPDVLNLFYQAFDKGELADGEGRVIDCQNVLFFLTSNLGYQTIVEYKDRPALIEEVLYPELASFFKPALLARMEVVPYLPLGEAELKEIIQHKLDSLKQRLVERYRAEVLYDDALVNEILRRSTRSENGARMLEAIIDGQVLPPLALSLLERLAAEEEVQHIRLGCRDGEFYGDAA</sequence>
<dbReference type="Pfam" id="PF00004">
    <property type="entry name" value="AAA"/>
    <property type="match status" value="1"/>
</dbReference>
<dbReference type="RefSeq" id="WP_036182650.1">
    <property type="nucleotide sequence ID" value="NZ_JMQN01000011.1"/>
</dbReference>
<evidence type="ECO:0000313" key="11">
    <source>
        <dbReference type="Proteomes" id="UP000028252"/>
    </source>
</evidence>
<dbReference type="InterPro" id="IPR017729">
    <property type="entry name" value="ATPase_T6SS_ClpV1"/>
</dbReference>
<evidence type="ECO:0000256" key="1">
    <source>
        <dbReference type="ARBA" id="ARBA00008675"/>
    </source>
</evidence>
<dbReference type="SUPFAM" id="SSF52540">
    <property type="entry name" value="P-loop containing nucleoside triphosphate hydrolases"/>
    <property type="match status" value="2"/>
</dbReference>
<dbReference type="SUPFAM" id="SSF81923">
    <property type="entry name" value="Double Clp-N motif"/>
    <property type="match status" value="1"/>
</dbReference>
<keyword evidence="8" id="KW-0175">Coiled coil</keyword>
<dbReference type="OrthoDB" id="9803641at2"/>
<dbReference type="EMBL" id="JMQN01000011">
    <property type="protein sequence ID" value="KEA65267.1"/>
    <property type="molecule type" value="Genomic_DNA"/>
</dbReference>
<dbReference type="InterPro" id="IPR018368">
    <property type="entry name" value="ClpA/B_CS1"/>
</dbReference>
<gene>
    <name evidence="10" type="ORF">ADIMK_0224</name>
</gene>
<evidence type="ECO:0000256" key="4">
    <source>
        <dbReference type="ARBA" id="ARBA00022840"/>
    </source>
</evidence>
<keyword evidence="3 7" id="KW-0547">Nucleotide-binding</keyword>
<comment type="caution">
    <text evidence="10">The sequence shown here is derived from an EMBL/GenBank/DDBJ whole genome shotgun (WGS) entry which is preliminary data.</text>
</comment>
<dbReference type="FunFam" id="3.40.50.300:FF:000010">
    <property type="entry name" value="Chaperone clpB 1, putative"/>
    <property type="match status" value="1"/>
</dbReference>
<dbReference type="Gene3D" id="1.10.1780.10">
    <property type="entry name" value="Clp, N-terminal domain"/>
    <property type="match status" value="1"/>
</dbReference>
<dbReference type="NCBIfam" id="TIGR03345">
    <property type="entry name" value="VI_ClpV1"/>
    <property type="match status" value="1"/>
</dbReference>
<dbReference type="InterPro" id="IPR003593">
    <property type="entry name" value="AAA+_ATPase"/>
</dbReference>
<dbReference type="GO" id="GO:0034605">
    <property type="term" value="P:cellular response to heat"/>
    <property type="evidence" value="ECO:0007669"/>
    <property type="project" value="TreeGrafter"/>
</dbReference>
<dbReference type="InterPro" id="IPR004176">
    <property type="entry name" value="Clp_R_N"/>
</dbReference>
<keyword evidence="11" id="KW-1185">Reference proteome</keyword>
<dbReference type="AlphaFoldDB" id="A0A081G3B2"/>
<keyword evidence="2 6" id="KW-0677">Repeat</keyword>